<dbReference type="PANTHER" id="PTHR43798">
    <property type="entry name" value="MONOACYLGLYCEROL LIPASE"/>
    <property type="match status" value="1"/>
</dbReference>
<dbReference type="GO" id="GO:0016787">
    <property type="term" value="F:hydrolase activity"/>
    <property type="evidence" value="ECO:0007669"/>
    <property type="project" value="UniProtKB-KW"/>
</dbReference>
<protein>
    <submittedName>
        <fullName evidence="2">Alpha/beta fold hydrolase</fullName>
    </submittedName>
</protein>
<sequence length="288" mass="32468">MKNRHSRYITIGDFNIHYSEWGKQESPTIICVHGLTRNGRDFDLLASELSSDYHVICPDVIGRGLSDWSPEPNRDYHLSVYEAQLVAMLDKLMIEKMIWIGTSMGGAMGIRLAGTVLKERITHLILNDIGAGPTAEMLKNPAVSAEGINHIIEYTANPPSFKSLNGLIGYYKETYAGFGIQSEEEWIAFTEHSVRRTENGAFSPDYDPNIVTQFNDPYDLFIWDQWDRTVARTLILRGEHSPILAKATAEEMAKRGPGCQLVEWKGLGHAPALNTKDQIETIKRFIKK</sequence>
<evidence type="ECO:0000313" key="2">
    <source>
        <dbReference type="EMBL" id="MFC4620530.1"/>
    </source>
</evidence>
<evidence type="ECO:0000313" key="3">
    <source>
        <dbReference type="Proteomes" id="UP001596022"/>
    </source>
</evidence>
<dbReference type="EMBL" id="JBHSFW010000025">
    <property type="protein sequence ID" value="MFC4620530.1"/>
    <property type="molecule type" value="Genomic_DNA"/>
</dbReference>
<dbReference type="InterPro" id="IPR029058">
    <property type="entry name" value="AB_hydrolase_fold"/>
</dbReference>
<dbReference type="InterPro" id="IPR000073">
    <property type="entry name" value="AB_hydrolase_1"/>
</dbReference>
<dbReference type="RefSeq" id="WP_376847643.1">
    <property type="nucleotide sequence ID" value="NZ_JBHSFW010000025.1"/>
</dbReference>
<dbReference type="Proteomes" id="UP001596022">
    <property type="component" value="Unassembled WGS sequence"/>
</dbReference>
<dbReference type="SUPFAM" id="SSF53474">
    <property type="entry name" value="alpha/beta-Hydrolases"/>
    <property type="match status" value="1"/>
</dbReference>
<name>A0ABV9GUZ8_9BACL</name>
<dbReference type="Gene3D" id="3.40.50.1820">
    <property type="entry name" value="alpha/beta hydrolase"/>
    <property type="match status" value="1"/>
</dbReference>
<evidence type="ECO:0000259" key="1">
    <source>
        <dbReference type="Pfam" id="PF00561"/>
    </source>
</evidence>
<dbReference type="Pfam" id="PF00561">
    <property type="entry name" value="Abhydrolase_1"/>
    <property type="match status" value="1"/>
</dbReference>
<dbReference type="PRINTS" id="PR00111">
    <property type="entry name" value="ABHYDROLASE"/>
</dbReference>
<organism evidence="2 3">
    <name type="scientific">Camelliibacillus cellulosilyticus</name>
    <dbReference type="NCBI Taxonomy" id="2174486"/>
    <lineage>
        <taxon>Bacteria</taxon>
        <taxon>Bacillati</taxon>
        <taxon>Bacillota</taxon>
        <taxon>Bacilli</taxon>
        <taxon>Bacillales</taxon>
        <taxon>Sporolactobacillaceae</taxon>
        <taxon>Camelliibacillus</taxon>
    </lineage>
</organism>
<dbReference type="InterPro" id="IPR050266">
    <property type="entry name" value="AB_hydrolase_sf"/>
</dbReference>
<proteinExistence type="predicted"/>
<accession>A0ABV9GUZ8</accession>
<dbReference type="PANTHER" id="PTHR43798:SF28">
    <property type="entry name" value="AB HYDROLASE-1 DOMAIN-CONTAINING PROTEIN"/>
    <property type="match status" value="1"/>
</dbReference>
<comment type="caution">
    <text evidence="2">The sequence shown here is derived from an EMBL/GenBank/DDBJ whole genome shotgun (WGS) entry which is preliminary data.</text>
</comment>
<feature type="domain" description="AB hydrolase-1" evidence="1">
    <location>
        <begin position="27"/>
        <end position="263"/>
    </location>
</feature>
<reference evidence="3" key="1">
    <citation type="journal article" date="2019" name="Int. J. Syst. Evol. Microbiol.">
        <title>The Global Catalogue of Microorganisms (GCM) 10K type strain sequencing project: providing services to taxonomists for standard genome sequencing and annotation.</title>
        <authorList>
            <consortium name="The Broad Institute Genomics Platform"/>
            <consortium name="The Broad Institute Genome Sequencing Center for Infectious Disease"/>
            <person name="Wu L."/>
            <person name="Ma J."/>
        </authorList>
    </citation>
    <scope>NUCLEOTIDE SEQUENCE [LARGE SCALE GENOMIC DNA]</scope>
    <source>
        <strain evidence="3">CGMCC 1.16306</strain>
    </source>
</reference>
<keyword evidence="2" id="KW-0378">Hydrolase</keyword>
<keyword evidence="3" id="KW-1185">Reference proteome</keyword>
<gene>
    <name evidence="2" type="ORF">ACFO4N_17705</name>
</gene>